<dbReference type="AlphaFoldDB" id="A0A0G0QAG2"/>
<name>A0A0G0QAG2_9BACT</name>
<proteinExistence type="predicted"/>
<evidence type="ECO:0000313" key="1">
    <source>
        <dbReference type="EMBL" id="KKQ98676.1"/>
    </source>
</evidence>
<evidence type="ECO:0000313" key="2">
    <source>
        <dbReference type="Proteomes" id="UP000033881"/>
    </source>
</evidence>
<gene>
    <name evidence="1" type="ORF">UT24_C0037G0015</name>
</gene>
<dbReference type="Proteomes" id="UP000033881">
    <property type="component" value="Unassembled WGS sequence"/>
</dbReference>
<dbReference type="STRING" id="1618574.UT24_C0037G0015"/>
<comment type="caution">
    <text evidence="1">The sequence shown here is derived from an EMBL/GenBank/DDBJ whole genome shotgun (WGS) entry which is preliminary data.</text>
</comment>
<accession>A0A0G0QAG2</accession>
<protein>
    <submittedName>
        <fullName evidence="1">Uncharacterized protein</fullName>
    </submittedName>
</protein>
<dbReference type="EMBL" id="LBWB01000037">
    <property type="protein sequence ID" value="KKQ98676.1"/>
    <property type="molecule type" value="Genomic_DNA"/>
</dbReference>
<reference evidence="1 2" key="1">
    <citation type="journal article" date="2015" name="Nature">
        <title>rRNA introns, odd ribosomes, and small enigmatic genomes across a large radiation of phyla.</title>
        <authorList>
            <person name="Brown C.T."/>
            <person name="Hug L.A."/>
            <person name="Thomas B.C."/>
            <person name="Sharon I."/>
            <person name="Castelle C.J."/>
            <person name="Singh A."/>
            <person name="Wilkins M.J."/>
            <person name="Williams K.H."/>
            <person name="Banfield J.F."/>
        </authorList>
    </citation>
    <scope>NUCLEOTIDE SEQUENCE [LARGE SCALE GENOMIC DNA]</scope>
</reference>
<sequence>MSADNGVYILETKGPEYRVTYASAIDNITYGGYTTPDPDYDGEWNKKEVREYFGNSKVHTSLDEAYKEAEELHKHWEWTEYGICILSYGHKEFPKGT</sequence>
<organism evidence="1 2">
    <name type="scientific">Candidatus Woesebacteria bacterium GW2011_GWB1_39_12</name>
    <dbReference type="NCBI Taxonomy" id="1618574"/>
    <lineage>
        <taxon>Bacteria</taxon>
        <taxon>Candidatus Woeseibacteriota</taxon>
    </lineage>
</organism>